<dbReference type="SUPFAM" id="SSF56322">
    <property type="entry name" value="ADC synthase"/>
    <property type="match status" value="1"/>
</dbReference>
<dbReference type="AlphaFoldDB" id="A0A514CP10"/>
<evidence type="ECO:0000256" key="2">
    <source>
        <dbReference type="ARBA" id="ARBA00005297"/>
    </source>
</evidence>
<comment type="catalytic activity">
    <reaction evidence="1">
        <text>chorismate = isochorismate</text>
        <dbReference type="Rhea" id="RHEA:18985"/>
        <dbReference type="ChEBI" id="CHEBI:29748"/>
        <dbReference type="ChEBI" id="CHEBI:29780"/>
        <dbReference type="EC" id="5.4.4.2"/>
    </reaction>
</comment>
<gene>
    <name evidence="7" type="ORF">FKX85_11075</name>
</gene>
<dbReference type="Pfam" id="PF00425">
    <property type="entry name" value="Chorismate_bind"/>
    <property type="match status" value="1"/>
</dbReference>
<sequence>MNTPTADTHLITQEEVLDRWLCSALEGGFQIAIWRAPKSNSVQLILDQTKEIKRVNLELDILPQGFIAHPFADQEDQKAFFLEASDYFKFDIDTPMTEAEDELYKKAKRSPTEIKGQVNQLLRKAQPEKNSFQFSSTSKSSFIEFVEKGIKAIQDGKLSKVVPARIQKVHLKDNFDLTKTFLELCQRYPDAFVNFFHIPNVGTWLGATPEILIKTEGLYFHTMALAGTQKAEGEDPVRNAAWKQKEIEEQAMVSRYIVNNFKKIRLREYEENGPKTVKAGNLLHLRSDFRVNMEATNFPQLGSVMLKLLHPTSAVCGTPREDSMKFILEHESFDRCFFAGFIGPVNIENRTAIYVNLRTAQLINEDVLLYAGAGVTADSVPEKEWEETTLKCDIIGKFIQ</sequence>
<dbReference type="GO" id="GO:0008909">
    <property type="term" value="F:isochorismate synthase activity"/>
    <property type="evidence" value="ECO:0007669"/>
    <property type="project" value="UniProtKB-EC"/>
</dbReference>
<dbReference type="InterPro" id="IPR005801">
    <property type="entry name" value="ADC_synthase"/>
</dbReference>
<evidence type="ECO:0000256" key="1">
    <source>
        <dbReference type="ARBA" id="ARBA00000799"/>
    </source>
</evidence>
<organism evidence="7 8">
    <name type="scientific">Echinicola soli</name>
    <dbReference type="NCBI Taxonomy" id="2591634"/>
    <lineage>
        <taxon>Bacteria</taxon>
        <taxon>Pseudomonadati</taxon>
        <taxon>Bacteroidota</taxon>
        <taxon>Cytophagia</taxon>
        <taxon>Cytophagales</taxon>
        <taxon>Cyclobacteriaceae</taxon>
        <taxon>Echinicola</taxon>
    </lineage>
</organism>
<reference evidence="7 8" key="1">
    <citation type="submission" date="2019-06" db="EMBL/GenBank/DDBJ databases">
        <title>Echinicola alkalisoli sp. nov. isolated from saline soil.</title>
        <authorList>
            <person name="Sun J.-Q."/>
            <person name="Xu L."/>
        </authorList>
    </citation>
    <scope>NUCLEOTIDE SEQUENCE [LARGE SCALE GENOMIC DNA]</scope>
    <source>
        <strain evidence="7 8">LN3S3</strain>
    </source>
</reference>
<dbReference type="EC" id="5.4.4.2" evidence="3"/>
<evidence type="ECO:0000256" key="5">
    <source>
        <dbReference type="ARBA" id="ARBA00041564"/>
    </source>
</evidence>
<dbReference type="OrthoDB" id="9806579at2"/>
<dbReference type="Gene3D" id="3.60.120.10">
    <property type="entry name" value="Anthranilate synthase"/>
    <property type="match status" value="1"/>
</dbReference>
<feature type="domain" description="Chorismate-utilising enzyme C-terminal" evidence="6">
    <location>
        <begin position="139"/>
        <end position="391"/>
    </location>
</feature>
<evidence type="ECO:0000256" key="3">
    <source>
        <dbReference type="ARBA" id="ARBA00012824"/>
    </source>
</evidence>
<accession>A0A514CP10</accession>
<dbReference type="InterPro" id="IPR004561">
    <property type="entry name" value="IsoChor_synthase"/>
</dbReference>
<dbReference type="PANTHER" id="PTHR42839:SF2">
    <property type="entry name" value="ISOCHORISMATE SYNTHASE ENTC"/>
    <property type="match status" value="1"/>
</dbReference>
<dbReference type="InterPro" id="IPR015890">
    <property type="entry name" value="Chorismate_C"/>
</dbReference>
<keyword evidence="8" id="KW-1185">Reference proteome</keyword>
<dbReference type="NCBIfam" id="TIGR00543">
    <property type="entry name" value="isochor_syn"/>
    <property type="match status" value="1"/>
</dbReference>
<evidence type="ECO:0000313" key="7">
    <source>
        <dbReference type="EMBL" id="QDH81553.1"/>
    </source>
</evidence>
<protein>
    <recommendedName>
        <fullName evidence="3">isochorismate synthase</fullName>
        <ecNumber evidence="3">5.4.4.2</ecNumber>
    </recommendedName>
    <alternativeName>
        <fullName evidence="5">Isochorismate mutase</fullName>
    </alternativeName>
</protein>
<keyword evidence="4 7" id="KW-0413">Isomerase</keyword>
<dbReference type="KEGG" id="echi:FKX85_11075"/>
<proteinExistence type="inferred from homology"/>
<dbReference type="EMBL" id="CP041253">
    <property type="protein sequence ID" value="QDH81553.1"/>
    <property type="molecule type" value="Genomic_DNA"/>
</dbReference>
<dbReference type="PANTHER" id="PTHR42839">
    <property type="entry name" value="ISOCHORISMATE SYNTHASE ENTC"/>
    <property type="match status" value="1"/>
</dbReference>
<evidence type="ECO:0000259" key="6">
    <source>
        <dbReference type="Pfam" id="PF00425"/>
    </source>
</evidence>
<evidence type="ECO:0000313" key="8">
    <source>
        <dbReference type="Proteomes" id="UP000316614"/>
    </source>
</evidence>
<evidence type="ECO:0000256" key="4">
    <source>
        <dbReference type="ARBA" id="ARBA00023235"/>
    </source>
</evidence>
<dbReference type="Proteomes" id="UP000316614">
    <property type="component" value="Chromosome"/>
</dbReference>
<comment type="similarity">
    <text evidence="2">Belongs to the isochorismate synthase family.</text>
</comment>
<name>A0A514CP10_9BACT</name>